<dbReference type="InterPro" id="IPR029058">
    <property type="entry name" value="AB_hydrolase_fold"/>
</dbReference>
<name>A0ABW4BLK0_9LACO</name>
<dbReference type="PANTHER" id="PTHR48098:SF1">
    <property type="entry name" value="DIACYLGLYCEROL ACYLTRANSFERASE_MYCOLYLTRANSFERASE AG85A"/>
    <property type="match status" value="1"/>
</dbReference>
<dbReference type="SUPFAM" id="SSF53474">
    <property type="entry name" value="alpha/beta-Hydrolases"/>
    <property type="match status" value="1"/>
</dbReference>
<organism evidence="1 2">
    <name type="scientific">Lapidilactobacillus gannanensis</name>
    <dbReference type="NCBI Taxonomy" id="2486002"/>
    <lineage>
        <taxon>Bacteria</taxon>
        <taxon>Bacillati</taxon>
        <taxon>Bacillota</taxon>
        <taxon>Bacilli</taxon>
        <taxon>Lactobacillales</taxon>
        <taxon>Lactobacillaceae</taxon>
        <taxon>Lapidilactobacillus</taxon>
    </lineage>
</organism>
<proteinExistence type="predicted"/>
<protein>
    <submittedName>
        <fullName evidence="1">Alpha/beta hydrolase</fullName>
    </submittedName>
</protein>
<dbReference type="RefSeq" id="WP_125646813.1">
    <property type="nucleotide sequence ID" value="NZ_JBHTOH010000014.1"/>
</dbReference>
<evidence type="ECO:0000313" key="1">
    <source>
        <dbReference type="EMBL" id="MFD1410287.1"/>
    </source>
</evidence>
<dbReference type="InterPro" id="IPR050583">
    <property type="entry name" value="Mycobacterial_A85_antigen"/>
</dbReference>
<keyword evidence="2" id="KW-1185">Reference proteome</keyword>
<dbReference type="Proteomes" id="UP001597191">
    <property type="component" value="Unassembled WGS sequence"/>
</dbReference>
<gene>
    <name evidence="1" type="ORF">ACFQ4R_01440</name>
</gene>
<reference evidence="2" key="1">
    <citation type="journal article" date="2019" name="Int. J. Syst. Evol. Microbiol.">
        <title>The Global Catalogue of Microorganisms (GCM) 10K type strain sequencing project: providing services to taxonomists for standard genome sequencing and annotation.</title>
        <authorList>
            <consortium name="The Broad Institute Genomics Platform"/>
            <consortium name="The Broad Institute Genome Sequencing Center for Infectious Disease"/>
            <person name="Wu L."/>
            <person name="Ma J."/>
        </authorList>
    </citation>
    <scope>NUCLEOTIDE SEQUENCE [LARGE SCALE GENOMIC DNA]</scope>
    <source>
        <strain evidence="2">CCM 8937</strain>
    </source>
</reference>
<dbReference type="InterPro" id="IPR000801">
    <property type="entry name" value="Esterase-like"/>
</dbReference>
<dbReference type="EMBL" id="JBHTOH010000014">
    <property type="protein sequence ID" value="MFD1410287.1"/>
    <property type="molecule type" value="Genomic_DNA"/>
</dbReference>
<dbReference type="Gene3D" id="3.40.50.1820">
    <property type="entry name" value="alpha/beta hydrolase"/>
    <property type="match status" value="1"/>
</dbReference>
<keyword evidence="1" id="KW-0378">Hydrolase</keyword>
<dbReference type="Pfam" id="PF00756">
    <property type="entry name" value="Esterase"/>
    <property type="match status" value="1"/>
</dbReference>
<dbReference type="GO" id="GO:0016787">
    <property type="term" value="F:hydrolase activity"/>
    <property type="evidence" value="ECO:0007669"/>
    <property type="project" value="UniProtKB-KW"/>
</dbReference>
<sequence length="247" mass="28440">MALNHLEFYAESLGMRTRVNLILPERPKKNLAVLLLLHGLGDDENVWLEQTKLVAYASEQQVAIVMPRVDRSYYTNEVNGSRYFDYLTELLNRVRQWFNLTTERNRTFVAGVSMGGFGALKVALNHPELFEQAYLLSAMVDIQASWQAHPDRDAWYSSLFGSETAIKETKNDLTGLVRSWSADKPKPEIYQICGDHDPFYEINLRLNKNLLASHFKSRLKIVPGAHEWRVWDDAIQDVLADIRKQIS</sequence>
<evidence type="ECO:0000313" key="2">
    <source>
        <dbReference type="Proteomes" id="UP001597191"/>
    </source>
</evidence>
<comment type="caution">
    <text evidence="1">The sequence shown here is derived from an EMBL/GenBank/DDBJ whole genome shotgun (WGS) entry which is preliminary data.</text>
</comment>
<accession>A0ABW4BLK0</accession>
<dbReference type="PANTHER" id="PTHR48098">
    <property type="entry name" value="ENTEROCHELIN ESTERASE-RELATED"/>
    <property type="match status" value="1"/>
</dbReference>